<keyword evidence="7 9" id="KW-0460">Magnesium</keyword>
<comment type="catalytic activity">
    <reaction evidence="8 9">
        <text>dTTP + alpha-D-glucose 1-phosphate + H(+) = dTDP-alpha-D-glucose + diphosphate</text>
        <dbReference type="Rhea" id="RHEA:15225"/>
        <dbReference type="ChEBI" id="CHEBI:15378"/>
        <dbReference type="ChEBI" id="CHEBI:33019"/>
        <dbReference type="ChEBI" id="CHEBI:37568"/>
        <dbReference type="ChEBI" id="CHEBI:57477"/>
        <dbReference type="ChEBI" id="CHEBI:58601"/>
        <dbReference type="EC" id="2.7.7.24"/>
    </reaction>
</comment>
<protein>
    <recommendedName>
        <fullName evidence="3 9">Glucose-1-phosphate thymidylyltransferase</fullName>
        <ecNumber evidence="3 9">2.7.7.24</ecNumber>
    </recommendedName>
</protein>
<feature type="domain" description="Nucleotidyl transferase" evidence="10">
    <location>
        <begin position="2"/>
        <end position="238"/>
    </location>
</feature>
<dbReference type="InterPro" id="IPR005835">
    <property type="entry name" value="NTP_transferase_dom"/>
</dbReference>
<dbReference type="RefSeq" id="WP_007482383.1">
    <property type="nucleotide sequence ID" value="NZ_CAXSTI010000020.1"/>
</dbReference>
<accession>A0A7J4XK27</accession>
<evidence type="ECO:0000313" key="12">
    <source>
        <dbReference type="Proteomes" id="UP000422221"/>
    </source>
</evidence>
<dbReference type="NCBIfam" id="TIGR01207">
    <property type="entry name" value="rmlA"/>
    <property type="match status" value="1"/>
</dbReference>
<reference evidence="11 12" key="1">
    <citation type="journal article" date="2019" name="Nat. Med.">
        <title>A library of human gut bacterial isolates paired with longitudinal multiomics data enables mechanistic microbiome research.</title>
        <authorList>
            <person name="Poyet M."/>
            <person name="Groussin M."/>
            <person name="Gibbons S.M."/>
            <person name="Avila-Pacheco J."/>
            <person name="Jiang X."/>
            <person name="Kearney S.M."/>
            <person name="Perrotta A.R."/>
            <person name="Berdy B."/>
            <person name="Zhao S."/>
            <person name="Lieberman T.D."/>
            <person name="Swanson P.K."/>
            <person name="Smith M."/>
            <person name="Roesemann S."/>
            <person name="Alexander J.E."/>
            <person name="Rich S.A."/>
            <person name="Livny J."/>
            <person name="Vlamakis H."/>
            <person name="Clish C."/>
            <person name="Bullock K."/>
            <person name="Deik A."/>
            <person name="Scott J."/>
            <person name="Pierce K.A."/>
            <person name="Xavier R.J."/>
            <person name="Alm E.J."/>
        </authorList>
    </citation>
    <scope>NUCLEOTIDE SEQUENCE [LARGE SCALE GENOMIC DNA]</scope>
    <source>
        <strain evidence="11 12">BIOML-A10</strain>
    </source>
</reference>
<dbReference type="GO" id="GO:0046872">
    <property type="term" value="F:metal ion binding"/>
    <property type="evidence" value="ECO:0007669"/>
    <property type="project" value="UniProtKB-KW"/>
</dbReference>
<evidence type="ECO:0000259" key="10">
    <source>
        <dbReference type="Pfam" id="PF00483"/>
    </source>
</evidence>
<comment type="similarity">
    <text evidence="2 9">Belongs to the glucose-1-phosphate thymidylyltransferase family.</text>
</comment>
<keyword evidence="4 9" id="KW-0808">Transferase</keyword>
<evidence type="ECO:0000313" key="11">
    <source>
        <dbReference type="EMBL" id="KAA3766321.1"/>
    </source>
</evidence>
<evidence type="ECO:0000256" key="3">
    <source>
        <dbReference type="ARBA" id="ARBA00012461"/>
    </source>
</evidence>
<dbReference type="EMBL" id="VWMK01000007">
    <property type="protein sequence ID" value="KAA3766321.1"/>
    <property type="molecule type" value="Genomic_DNA"/>
</dbReference>
<dbReference type="Proteomes" id="UP000422221">
    <property type="component" value="Unassembled WGS sequence"/>
</dbReference>
<dbReference type="AlphaFoldDB" id="A0A7J4XK27"/>
<sequence>MKGIILAGGSATRLYPLSKAISKQIMPVYDKPMIYYPLSTLMLAGIREVLIISTPRDLPMFRDLLGTGEELGMIFQYKIQERPNGLAQAFVLGADFLNGEPGCLILGDNMFYGQGFSAMLRRAATLQKGACIFGYYVKDPRAYGVVEFDTKGKVISLEEKPAMPKSNYAVPGLYFYDADVTKKAASLKPSARGEYEITDLNKLYLDEGTLQVELFGRGFAWLDTGNCDSLLEASNFVATIQNRQGFYVSCIEEIAWRNGWITTAQLRILGEQLGKTEYGKYLLDLAK</sequence>
<dbReference type="GO" id="GO:0008879">
    <property type="term" value="F:glucose-1-phosphate thymidylyltransferase activity"/>
    <property type="evidence" value="ECO:0007669"/>
    <property type="project" value="UniProtKB-EC"/>
</dbReference>
<dbReference type="EC" id="2.7.7.24" evidence="3 9"/>
<proteinExistence type="inferred from homology"/>
<dbReference type="FunFam" id="3.90.550.10:FF:000023">
    <property type="entry name" value="Glucose-1-phosphate thymidylyltransferase"/>
    <property type="match status" value="1"/>
</dbReference>
<dbReference type="SUPFAM" id="SSF53448">
    <property type="entry name" value="Nucleotide-diphospho-sugar transferases"/>
    <property type="match status" value="1"/>
</dbReference>
<dbReference type="PANTHER" id="PTHR43532:SF1">
    <property type="entry name" value="GLUCOSE-1-PHOSPHATE THYMIDYLYLTRANSFERASE 1"/>
    <property type="match status" value="1"/>
</dbReference>
<name>A0A7J4XK27_9BACE</name>
<gene>
    <name evidence="11" type="primary">rfbA</name>
    <name evidence="11" type="ORF">F3F73_09180</name>
</gene>
<evidence type="ECO:0000256" key="8">
    <source>
        <dbReference type="ARBA" id="ARBA00049336"/>
    </source>
</evidence>
<dbReference type="Pfam" id="PF00483">
    <property type="entry name" value="NTP_transferase"/>
    <property type="match status" value="1"/>
</dbReference>
<keyword evidence="6 9" id="KW-0479">Metal-binding</keyword>
<evidence type="ECO:0000256" key="7">
    <source>
        <dbReference type="ARBA" id="ARBA00022842"/>
    </source>
</evidence>
<organism evidence="11 12">
    <name type="scientific">Bacteroides salyersiae</name>
    <dbReference type="NCBI Taxonomy" id="291644"/>
    <lineage>
        <taxon>Bacteria</taxon>
        <taxon>Pseudomonadati</taxon>
        <taxon>Bacteroidota</taxon>
        <taxon>Bacteroidia</taxon>
        <taxon>Bacteroidales</taxon>
        <taxon>Bacteroidaceae</taxon>
        <taxon>Bacteroides</taxon>
    </lineage>
</organism>
<dbReference type="InterPro" id="IPR005907">
    <property type="entry name" value="G1P_thy_trans_s"/>
</dbReference>
<keyword evidence="5 9" id="KW-0548">Nucleotidyltransferase</keyword>
<dbReference type="InterPro" id="IPR029044">
    <property type="entry name" value="Nucleotide-diphossugar_trans"/>
</dbReference>
<evidence type="ECO:0000256" key="5">
    <source>
        <dbReference type="ARBA" id="ARBA00022695"/>
    </source>
</evidence>
<evidence type="ECO:0000256" key="4">
    <source>
        <dbReference type="ARBA" id="ARBA00022679"/>
    </source>
</evidence>
<evidence type="ECO:0000256" key="9">
    <source>
        <dbReference type="RuleBase" id="RU003706"/>
    </source>
</evidence>
<evidence type="ECO:0000256" key="6">
    <source>
        <dbReference type="ARBA" id="ARBA00022723"/>
    </source>
</evidence>
<evidence type="ECO:0000256" key="1">
    <source>
        <dbReference type="ARBA" id="ARBA00001946"/>
    </source>
</evidence>
<dbReference type="GeneID" id="93118338"/>
<comment type="cofactor">
    <cofactor evidence="1">
        <name>Mg(2+)</name>
        <dbReference type="ChEBI" id="CHEBI:18420"/>
    </cofactor>
</comment>
<evidence type="ECO:0000256" key="2">
    <source>
        <dbReference type="ARBA" id="ARBA00010480"/>
    </source>
</evidence>
<dbReference type="PANTHER" id="PTHR43532">
    <property type="entry name" value="GLUCOSE-1-PHOSPHATE THYMIDYLYLTRANSFERASE"/>
    <property type="match status" value="1"/>
</dbReference>
<dbReference type="CDD" id="cd02538">
    <property type="entry name" value="G1P_TT_short"/>
    <property type="match status" value="1"/>
</dbReference>
<comment type="caution">
    <text evidence="11">The sequence shown here is derived from an EMBL/GenBank/DDBJ whole genome shotgun (WGS) entry which is preliminary data.</text>
</comment>
<comment type="function">
    <text evidence="9">Catalyzes the formation of dTDP-glucose, from dTTP and glucose 1-phosphate, as well as its pyrophosphorolysis.</text>
</comment>
<dbReference type="Gene3D" id="3.90.550.10">
    <property type="entry name" value="Spore Coat Polysaccharide Biosynthesis Protein SpsA, Chain A"/>
    <property type="match status" value="1"/>
</dbReference>